<dbReference type="GO" id="GO:0061579">
    <property type="term" value="F:N-acyl homoserine lactone synthase activity"/>
    <property type="evidence" value="ECO:0007669"/>
    <property type="project" value="UniProtKB-UniRule"/>
</dbReference>
<dbReference type="Gene3D" id="3.40.630.30">
    <property type="match status" value="1"/>
</dbReference>
<evidence type="ECO:0000256" key="5">
    <source>
        <dbReference type="PROSITE-ProRule" id="PRU00533"/>
    </source>
</evidence>
<dbReference type="PANTHER" id="PTHR39322">
    <property type="entry name" value="ACYL-HOMOSERINE-LACTONE SYNTHASE"/>
    <property type="match status" value="1"/>
</dbReference>
<dbReference type="EMBL" id="QFNN01000026">
    <property type="protein sequence ID" value="PZO90542.1"/>
    <property type="molecule type" value="Genomic_DNA"/>
</dbReference>
<dbReference type="PANTHER" id="PTHR39322:SF1">
    <property type="entry name" value="ISOVALERYL-HOMOSERINE LACTONE SYNTHASE"/>
    <property type="match status" value="1"/>
</dbReference>
<dbReference type="PROSITE" id="PS51187">
    <property type="entry name" value="AUTOINDUCER_SYNTH_2"/>
    <property type="match status" value="1"/>
</dbReference>
<keyword evidence="2 6" id="KW-0808">Transferase</keyword>
<sequence length="281" mass="31511">MGRSCGRLGVLVVLHLVTEKNRSLYERELEDLARTRKAVFVDELGWQLNVTPDGREYDQYDDEKAIYGIGFDMRGRVSMAGRYRPTTDHSMLVDVFPNAVADGVDGLNDEKTWEFSRGFCLETGGKPHNQRRRAMLMLTPLEVALAHGVTSYIAFSEVRLLPLFMNMGWRVTLLGDPVSYGEGEGVAYRVEVSEDAVREMREAYGLPSPAHICLDVIPGDTRTVHERALEIAEMSPAYAGLMPQMGDKPYKPRPLARGVDASRLRRRAAAWARQNQHVANG</sequence>
<evidence type="ECO:0000313" key="8">
    <source>
        <dbReference type="Proteomes" id="UP000249066"/>
    </source>
</evidence>
<comment type="similarity">
    <text evidence="5 6">Belongs to the autoinducer synthase family.</text>
</comment>
<dbReference type="GO" id="GO:0009372">
    <property type="term" value="P:quorum sensing"/>
    <property type="evidence" value="ECO:0007669"/>
    <property type="project" value="UniProtKB-UniRule"/>
</dbReference>
<dbReference type="GO" id="GO:0007165">
    <property type="term" value="P:signal transduction"/>
    <property type="evidence" value="ECO:0007669"/>
    <property type="project" value="TreeGrafter"/>
</dbReference>
<accession>A0A2W5ABA8</accession>
<comment type="caution">
    <text evidence="7">The sequence shown here is derived from an EMBL/GenBank/DDBJ whole genome shotgun (WGS) entry which is preliminary data.</text>
</comment>
<proteinExistence type="inferred from homology"/>
<evidence type="ECO:0000256" key="1">
    <source>
        <dbReference type="ARBA" id="ARBA00022654"/>
    </source>
</evidence>
<keyword evidence="3 6" id="KW-0949">S-adenosyl-L-methionine</keyword>
<keyword evidence="1 5" id="KW-0673">Quorum sensing</keyword>
<evidence type="ECO:0000313" key="7">
    <source>
        <dbReference type="EMBL" id="PZO90542.1"/>
    </source>
</evidence>
<evidence type="ECO:0000256" key="6">
    <source>
        <dbReference type="RuleBase" id="RU361135"/>
    </source>
</evidence>
<organism evidence="7 8">
    <name type="scientific">Sphingomonas sanxanigenens</name>
    <dbReference type="NCBI Taxonomy" id="397260"/>
    <lineage>
        <taxon>Bacteria</taxon>
        <taxon>Pseudomonadati</taxon>
        <taxon>Pseudomonadota</taxon>
        <taxon>Alphaproteobacteria</taxon>
        <taxon>Sphingomonadales</taxon>
        <taxon>Sphingomonadaceae</taxon>
        <taxon>Sphingomonas</taxon>
    </lineage>
</organism>
<reference evidence="7 8" key="1">
    <citation type="submission" date="2017-08" db="EMBL/GenBank/DDBJ databases">
        <title>Infants hospitalized years apart are colonized by the same room-sourced microbial strains.</title>
        <authorList>
            <person name="Brooks B."/>
            <person name="Olm M.R."/>
            <person name="Firek B.A."/>
            <person name="Baker R."/>
            <person name="Thomas B.C."/>
            <person name="Morowitz M.J."/>
            <person name="Banfield J.F."/>
        </authorList>
    </citation>
    <scope>NUCLEOTIDE SEQUENCE [LARGE SCALE GENOMIC DNA]</scope>
    <source>
        <strain evidence="7">S2_018_000_R2_101</strain>
    </source>
</reference>
<evidence type="ECO:0000256" key="3">
    <source>
        <dbReference type="ARBA" id="ARBA00022691"/>
    </source>
</evidence>
<evidence type="ECO:0000256" key="4">
    <source>
        <dbReference type="ARBA" id="ARBA00022929"/>
    </source>
</evidence>
<evidence type="ECO:0000256" key="2">
    <source>
        <dbReference type="ARBA" id="ARBA00022679"/>
    </source>
</evidence>
<dbReference type="InterPro" id="IPR001690">
    <property type="entry name" value="Autoind_synthase"/>
</dbReference>
<protein>
    <recommendedName>
        <fullName evidence="6">Acyl-homoserine-lactone synthase</fullName>
        <ecNumber evidence="6">2.3.1.184</ecNumber>
    </recommendedName>
    <alternativeName>
        <fullName evidence="6">Autoinducer synthesis protein</fullName>
    </alternativeName>
</protein>
<dbReference type="SUPFAM" id="SSF55729">
    <property type="entry name" value="Acyl-CoA N-acyltransferases (Nat)"/>
    <property type="match status" value="1"/>
</dbReference>
<dbReference type="InterPro" id="IPR016181">
    <property type="entry name" value="Acyl_CoA_acyltransferase"/>
</dbReference>
<comment type="catalytic activity">
    <reaction evidence="6">
        <text>a fatty acyl-[ACP] + S-adenosyl-L-methionine = an N-acyl-L-homoserine lactone + S-methyl-5'-thioadenosine + holo-[ACP] + H(+)</text>
        <dbReference type="Rhea" id="RHEA:10096"/>
        <dbReference type="Rhea" id="RHEA-COMP:9685"/>
        <dbReference type="Rhea" id="RHEA-COMP:14125"/>
        <dbReference type="ChEBI" id="CHEBI:15378"/>
        <dbReference type="ChEBI" id="CHEBI:17509"/>
        <dbReference type="ChEBI" id="CHEBI:55474"/>
        <dbReference type="ChEBI" id="CHEBI:59789"/>
        <dbReference type="ChEBI" id="CHEBI:64479"/>
        <dbReference type="ChEBI" id="CHEBI:138651"/>
        <dbReference type="EC" id="2.3.1.184"/>
    </reaction>
</comment>
<keyword evidence="4 5" id="KW-0071">Autoinducer synthesis</keyword>
<dbReference type="EC" id="2.3.1.184" evidence="6"/>
<dbReference type="PRINTS" id="PR01549">
    <property type="entry name" value="AUTOINDCRSYN"/>
</dbReference>
<gene>
    <name evidence="7" type="ORF">DI623_06490</name>
</gene>
<dbReference type="Pfam" id="PF00765">
    <property type="entry name" value="Autoind_synth"/>
    <property type="match status" value="1"/>
</dbReference>
<dbReference type="Proteomes" id="UP000249066">
    <property type="component" value="Unassembled WGS sequence"/>
</dbReference>
<dbReference type="AlphaFoldDB" id="A0A2W5ABA8"/>
<name>A0A2W5ABA8_9SPHN</name>